<feature type="region of interest" description="Disordered" evidence="2">
    <location>
        <begin position="221"/>
        <end position="250"/>
    </location>
</feature>
<dbReference type="EMBL" id="JAPFFF010000055">
    <property type="protein sequence ID" value="KAK8838513.1"/>
    <property type="molecule type" value="Genomic_DNA"/>
</dbReference>
<sequence length="352" mass="40099">MQSSTKTQENDDRSDSLLDAKLFSIIRNFSQFAKAINEEQNDLNNTMNNTINTVNTLIDQLNENKSALMRAEDEIQNLKDEIENLKQENENSSSGIQTRSVQLASHYDPPQNTLNSTINNDIISIKDEIKKLKENQKVCDKISHDFNCIKYEVKKIKANSKLQAPIQNTITERSVNNEEITEQINDLKEQIEEIKKKKKKTIKKPKFGFGKKKEKRISLSDDERVESKYLGSSSDDETETTAREPDSAVIDKLNMQQNAIDALKCDMKNLKENCVSPDAVKKIKKQIKKLKKKTDILENKALSKSNDSDDEEAKSKKTNDQESPDESEISVSNVKTMRSDEPSESKTQETSD</sequence>
<evidence type="ECO:0000313" key="4">
    <source>
        <dbReference type="Proteomes" id="UP001470230"/>
    </source>
</evidence>
<reference evidence="3 4" key="1">
    <citation type="submission" date="2024-04" db="EMBL/GenBank/DDBJ databases">
        <title>Tritrichomonas musculus Genome.</title>
        <authorList>
            <person name="Alves-Ferreira E."/>
            <person name="Grigg M."/>
            <person name="Lorenzi H."/>
            <person name="Galac M."/>
        </authorList>
    </citation>
    <scope>NUCLEOTIDE SEQUENCE [LARGE SCALE GENOMIC DNA]</scope>
    <source>
        <strain evidence="3 4">EAF2021</strain>
    </source>
</reference>
<accession>A0ABR2GX57</accession>
<evidence type="ECO:0000313" key="3">
    <source>
        <dbReference type="EMBL" id="KAK8838513.1"/>
    </source>
</evidence>
<dbReference type="Proteomes" id="UP001470230">
    <property type="component" value="Unassembled WGS sequence"/>
</dbReference>
<evidence type="ECO:0000256" key="2">
    <source>
        <dbReference type="SAM" id="MobiDB-lite"/>
    </source>
</evidence>
<proteinExistence type="predicted"/>
<name>A0ABR2GX57_9EUKA</name>
<comment type="caution">
    <text evidence="3">The sequence shown here is derived from an EMBL/GenBank/DDBJ whole genome shotgun (WGS) entry which is preliminary data.</text>
</comment>
<feature type="coiled-coil region" evidence="1">
    <location>
        <begin position="170"/>
        <end position="204"/>
    </location>
</feature>
<feature type="coiled-coil region" evidence="1">
    <location>
        <begin position="44"/>
        <end position="135"/>
    </location>
</feature>
<organism evidence="3 4">
    <name type="scientific">Tritrichomonas musculus</name>
    <dbReference type="NCBI Taxonomy" id="1915356"/>
    <lineage>
        <taxon>Eukaryota</taxon>
        <taxon>Metamonada</taxon>
        <taxon>Parabasalia</taxon>
        <taxon>Tritrichomonadida</taxon>
        <taxon>Tritrichomonadidae</taxon>
        <taxon>Tritrichomonas</taxon>
    </lineage>
</organism>
<feature type="compositionally biased region" description="Basic and acidic residues" evidence="2">
    <location>
        <begin position="337"/>
        <end position="352"/>
    </location>
</feature>
<protein>
    <submittedName>
        <fullName evidence="3">Uncharacterized protein</fullName>
    </submittedName>
</protein>
<evidence type="ECO:0000256" key="1">
    <source>
        <dbReference type="SAM" id="Coils"/>
    </source>
</evidence>
<feature type="region of interest" description="Disordered" evidence="2">
    <location>
        <begin position="294"/>
        <end position="352"/>
    </location>
</feature>
<keyword evidence="1" id="KW-0175">Coiled coil</keyword>
<keyword evidence="4" id="KW-1185">Reference proteome</keyword>
<gene>
    <name evidence="3" type="ORF">M9Y10_033141</name>
</gene>